<comment type="caution">
    <text evidence="10">The sequence shown here is derived from an EMBL/GenBank/DDBJ whole genome shotgun (WGS) entry which is preliminary data.</text>
</comment>
<dbReference type="InterPro" id="IPR017932">
    <property type="entry name" value="GATase_2_dom"/>
</dbReference>
<protein>
    <recommendedName>
        <fullName evidence="3">asparagine synthase (glutamine-hydrolyzing)</fullName>
        <ecNumber evidence="3">6.3.5.4</ecNumber>
    </recommendedName>
</protein>
<feature type="domain" description="Glutamine amidotransferase type-2" evidence="9">
    <location>
        <begin position="2"/>
        <end position="221"/>
    </location>
</feature>
<dbReference type="InterPro" id="IPR014729">
    <property type="entry name" value="Rossmann-like_a/b/a_fold"/>
</dbReference>
<comment type="similarity">
    <text evidence="2">Belongs to the asparagine synthetase family.</text>
</comment>
<dbReference type="PANTHER" id="PTHR43284">
    <property type="entry name" value="ASPARAGINE SYNTHETASE (GLUTAMINE-HYDROLYZING)"/>
    <property type="match status" value="1"/>
</dbReference>
<dbReference type="InterPro" id="IPR006426">
    <property type="entry name" value="Asn_synth_AEB"/>
</dbReference>
<evidence type="ECO:0000256" key="3">
    <source>
        <dbReference type="ARBA" id="ARBA00012737"/>
    </source>
</evidence>
<evidence type="ECO:0000256" key="8">
    <source>
        <dbReference type="ARBA" id="ARBA00048741"/>
    </source>
</evidence>
<evidence type="ECO:0000256" key="5">
    <source>
        <dbReference type="ARBA" id="ARBA00022840"/>
    </source>
</evidence>
<dbReference type="Pfam" id="PF13522">
    <property type="entry name" value="GATase_6"/>
    <property type="match status" value="1"/>
</dbReference>
<accession>A0ABW3MZI7</accession>
<evidence type="ECO:0000256" key="6">
    <source>
        <dbReference type="ARBA" id="ARBA00022888"/>
    </source>
</evidence>
<dbReference type="PIRSF" id="PIRSF001589">
    <property type="entry name" value="Asn_synthetase_glu-h"/>
    <property type="match status" value="1"/>
</dbReference>
<keyword evidence="6" id="KW-0061">Asparagine biosynthesis</keyword>
<organism evidence="10 11">
    <name type="scientific">Terrabacter terrigena</name>
    <dbReference type="NCBI Taxonomy" id="574718"/>
    <lineage>
        <taxon>Bacteria</taxon>
        <taxon>Bacillati</taxon>
        <taxon>Actinomycetota</taxon>
        <taxon>Actinomycetes</taxon>
        <taxon>Micrococcales</taxon>
        <taxon>Intrasporangiaceae</taxon>
        <taxon>Terrabacter</taxon>
    </lineage>
</organism>
<dbReference type="InterPro" id="IPR001962">
    <property type="entry name" value="Asn_synthase"/>
</dbReference>
<dbReference type="EC" id="6.3.5.4" evidence="3"/>
<dbReference type="CDD" id="cd00712">
    <property type="entry name" value="AsnB"/>
    <property type="match status" value="1"/>
</dbReference>
<dbReference type="PANTHER" id="PTHR43284:SF1">
    <property type="entry name" value="ASPARAGINE SYNTHETASE"/>
    <property type="match status" value="1"/>
</dbReference>
<dbReference type="SUPFAM" id="SSF52402">
    <property type="entry name" value="Adenine nucleotide alpha hydrolases-like"/>
    <property type="match status" value="1"/>
</dbReference>
<evidence type="ECO:0000313" key="10">
    <source>
        <dbReference type="EMBL" id="MFD1056088.1"/>
    </source>
</evidence>
<evidence type="ECO:0000313" key="11">
    <source>
        <dbReference type="Proteomes" id="UP001597046"/>
    </source>
</evidence>
<sequence>MCGIAGYFGLDRDPALLERMALEQRHRGPDDARILVDAPVGLAHQRLAILDRAGGAQPMTSSAGRYVLAYNGEVYNYRELRTELEGLSRTFATESDTEVVLQSFAQWGPAAFDRFNGMFALAIWDRQARTLTLARDHFGIKPLHLCRVPSREPGDGSQSADAWLFSSEIKPILASGLYQARPDDRTIYRYLRYRVHDDGAQTFFDGIERVLPGEMVTLSADGIRRQMFTSLRDDLTSSEATTEGYDDAVAAAFSQRLTNAVALRLRSDVPVGTSLSGGLDSSAITVAIDRLLAEDAGSTEAVGPRQRTFSAVFPGYRNDEERYVDAAVGACTHGVRSHKTRPTSADFLQDVTDFVRAQEEPVISMGPYAQYRVMKDASEYVTVMLDGQGADELLAGYVPQLVVHLRDLLSRDRRSALRELIASRDVLARLATSRTRTLLTRRNTTPDLLRPEFSQAHATESYAVPTGSLRARLVHDLFVGSLPALLRYEDRNTMRFSIEGRVPFLDPDLVRTVFTLSDDAIIKGGWNKRVLRDATDDLLPASISRRRNKIGFTTPQNEWFHEQREFAREVFRSPSFGQRRYFDSAAALTAFERWLDGAGDLDSMAFWRLINVELWLREFIDGARALPLTSTVEAA</sequence>
<dbReference type="SUPFAM" id="SSF56235">
    <property type="entry name" value="N-terminal nucleophile aminohydrolases (Ntn hydrolases)"/>
    <property type="match status" value="1"/>
</dbReference>
<comment type="catalytic activity">
    <reaction evidence="8">
        <text>L-aspartate + L-glutamine + ATP + H2O = L-asparagine + L-glutamate + AMP + diphosphate + H(+)</text>
        <dbReference type="Rhea" id="RHEA:12228"/>
        <dbReference type="ChEBI" id="CHEBI:15377"/>
        <dbReference type="ChEBI" id="CHEBI:15378"/>
        <dbReference type="ChEBI" id="CHEBI:29985"/>
        <dbReference type="ChEBI" id="CHEBI:29991"/>
        <dbReference type="ChEBI" id="CHEBI:30616"/>
        <dbReference type="ChEBI" id="CHEBI:33019"/>
        <dbReference type="ChEBI" id="CHEBI:58048"/>
        <dbReference type="ChEBI" id="CHEBI:58359"/>
        <dbReference type="ChEBI" id="CHEBI:456215"/>
        <dbReference type="EC" id="6.3.5.4"/>
    </reaction>
</comment>
<dbReference type="Gene3D" id="3.60.20.10">
    <property type="entry name" value="Glutamine Phosphoribosylpyrophosphate, subunit 1, domain 1"/>
    <property type="match status" value="1"/>
</dbReference>
<dbReference type="EMBL" id="JBHTKH010000014">
    <property type="protein sequence ID" value="MFD1056088.1"/>
    <property type="molecule type" value="Genomic_DNA"/>
</dbReference>
<dbReference type="InterPro" id="IPR051786">
    <property type="entry name" value="ASN_synthetase/amidase"/>
</dbReference>
<evidence type="ECO:0000256" key="2">
    <source>
        <dbReference type="ARBA" id="ARBA00005752"/>
    </source>
</evidence>
<dbReference type="Proteomes" id="UP001597046">
    <property type="component" value="Unassembled WGS sequence"/>
</dbReference>
<keyword evidence="10" id="KW-0436">Ligase</keyword>
<evidence type="ECO:0000256" key="7">
    <source>
        <dbReference type="ARBA" id="ARBA00022962"/>
    </source>
</evidence>
<gene>
    <name evidence="10" type="primary">asnB</name>
    <name evidence="10" type="ORF">ACFQ2V_17390</name>
</gene>
<dbReference type="NCBIfam" id="TIGR01536">
    <property type="entry name" value="asn_synth_AEB"/>
    <property type="match status" value="1"/>
</dbReference>
<dbReference type="Gene3D" id="3.40.50.620">
    <property type="entry name" value="HUPs"/>
    <property type="match status" value="1"/>
</dbReference>
<name>A0ABW3MZI7_9MICO</name>
<proteinExistence type="inferred from homology"/>
<keyword evidence="5" id="KW-0067">ATP-binding</keyword>
<evidence type="ECO:0000256" key="1">
    <source>
        <dbReference type="ARBA" id="ARBA00005187"/>
    </source>
</evidence>
<dbReference type="Pfam" id="PF00733">
    <property type="entry name" value="Asn_synthase"/>
    <property type="match status" value="1"/>
</dbReference>
<dbReference type="PROSITE" id="PS51278">
    <property type="entry name" value="GATASE_TYPE_2"/>
    <property type="match status" value="1"/>
</dbReference>
<comment type="pathway">
    <text evidence="1">Amino-acid biosynthesis; L-asparagine biosynthesis; L-asparagine from L-aspartate (L-Gln route): step 1/1.</text>
</comment>
<reference evidence="11" key="1">
    <citation type="journal article" date="2019" name="Int. J. Syst. Evol. Microbiol.">
        <title>The Global Catalogue of Microorganisms (GCM) 10K type strain sequencing project: providing services to taxonomists for standard genome sequencing and annotation.</title>
        <authorList>
            <consortium name="The Broad Institute Genomics Platform"/>
            <consortium name="The Broad Institute Genome Sequencing Center for Infectious Disease"/>
            <person name="Wu L."/>
            <person name="Ma J."/>
        </authorList>
    </citation>
    <scope>NUCLEOTIDE SEQUENCE [LARGE SCALE GENOMIC DNA]</scope>
    <source>
        <strain evidence="11">CCUG 57508</strain>
    </source>
</reference>
<dbReference type="RefSeq" id="WP_386054120.1">
    <property type="nucleotide sequence ID" value="NZ_JBHTKH010000014.1"/>
</dbReference>
<keyword evidence="7" id="KW-0315">Glutamine amidotransferase</keyword>
<dbReference type="InterPro" id="IPR033738">
    <property type="entry name" value="AsnB_N"/>
</dbReference>
<evidence type="ECO:0000259" key="9">
    <source>
        <dbReference type="PROSITE" id="PS51278"/>
    </source>
</evidence>
<dbReference type="CDD" id="cd01991">
    <property type="entry name" value="Asn_synthase_B_C"/>
    <property type="match status" value="1"/>
</dbReference>
<dbReference type="GO" id="GO:0004066">
    <property type="term" value="F:asparagine synthase (glutamine-hydrolyzing) activity"/>
    <property type="evidence" value="ECO:0007669"/>
    <property type="project" value="UniProtKB-EC"/>
</dbReference>
<evidence type="ECO:0000256" key="4">
    <source>
        <dbReference type="ARBA" id="ARBA00022741"/>
    </source>
</evidence>
<keyword evidence="4" id="KW-0547">Nucleotide-binding</keyword>
<dbReference type="InterPro" id="IPR029055">
    <property type="entry name" value="Ntn_hydrolases_N"/>
</dbReference>
<keyword evidence="6" id="KW-0028">Amino-acid biosynthesis</keyword>
<keyword evidence="11" id="KW-1185">Reference proteome</keyword>